<evidence type="ECO:0000313" key="1">
    <source>
        <dbReference type="EMBL" id="OGY35580.1"/>
    </source>
</evidence>
<evidence type="ECO:0000313" key="2">
    <source>
        <dbReference type="Proteomes" id="UP000177941"/>
    </source>
</evidence>
<gene>
    <name evidence="1" type="ORF">A3E36_00220</name>
</gene>
<dbReference type="EMBL" id="MHHS01000048">
    <property type="protein sequence ID" value="OGY35580.1"/>
    <property type="molecule type" value="Genomic_DNA"/>
</dbReference>
<proteinExistence type="predicted"/>
<comment type="caution">
    <text evidence="1">The sequence shown here is derived from an EMBL/GenBank/DDBJ whole genome shotgun (WGS) entry which is preliminary data.</text>
</comment>
<reference evidence="1 2" key="1">
    <citation type="journal article" date="2016" name="Nat. Commun.">
        <title>Thousands of microbial genomes shed light on interconnected biogeochemical processes in an aquifer system.</title>
        <authorList>
            <person name="Anantharaman K."/>
            <person name="Brown C.T."/>
            <person name="Hug L.A."/>
            <person name="Sharon I."/>
            <person name="Castelle C.J."/>
            <person name="Probst A.J."/>
            <person name="Thomas B.C."/>
            <person name="Singh A."/>
            <person name="Wilkins M.J."/>
            <person name="Karaoz U."/>
            <person name="Brodie E.L."/>
            <person name="Williams K.H."/>
            <person name="Hubbard S.S."/>
            <person name="Banfield J.F."/>
        </authorList>
    </citation>
    <scope>NUCLEOTIDE SEQUENCE [LARGE SCALE GENOMIC DNA]</scope>
</reference>
<protein>
    <recommendedName>
        <fullName evidence="3">DUF5678 domain-containing protein</fullName>
    </recommendedName>
</protein>
<dbReference type="AlphaFoldDB" id="A0A1G1X7H6"/>
<evidence type="ECO:0008006" key="3">
    <source>
        <dbReference type="Google" id="ProtNLM"/>
    </source>
</evidence>
<organism evidence="1 2">
    <name type="scientific">Candidatus Andersenbacteria bacterium RIFCSPHIGHO2_12_FULL_45_11b</name>
    <dbReference type="NCBI Taxonomy" id="1797282"/>
    <lineage>
        <taxon>Bacteria</taxon>
        <taxon>Candidatus Anderseniibacteriota</taxon>
    </lineage>
</organism>
<dbReference type="Proteomes" id="UP000177941">
    <property type="component" value="Unassembled WGS sequence"/>
</dbReference>
<name>A0A1G1X7H6_9BACT</name>
<accession>A0A1G1X7H6</accession>
<sequence>MDKVPLVSLELSGKWIAWDELHTHVVASGASLADVHEEVEKKGEKNVWFDKVPSRTDFFGGAAFHK</sequence>